<dbReference type="GO" id="GO:0003677">
    <property type="term" value="F:DNA binding"/>
    <property type="evidence" value="ECO:0007669"/>
    <property type="project" value="InterPro"/>
</dbReference>
<dbReference type="EMBL" id="CP040626">
    <property type="protein sequence ID" value="QMW90535.1"/>
    <property type="molecule type" value="Genomic_DNA"/>
</dbReference>
<dbReference type="Proteomes" id="UP000515243">
    <property type="component" value="Chromosome 1"/>
</dbReference>
<name>A0AAP9RD37_CLOBU</name>
<evidence type="ECO:0000313" key="2">
    <source>
        <dbReference type="EMBL" id="QMW90535.1"/>
    </source>
</evidence>
<dbReference type="GeneID" id="92943710"/>
<evidence type="ECO:0000313" key="3">
    <source>
        <dbReference type="Proteomes" id="UP000515243"/>
    </source>
</evidence>
<dbReference type="InterPro" id="IPR010982">
    <property type="entry name" value="Lambda_DNA-bd_dom_sf"/>
</dbReference>
<dbReference type="PROSITE" id="PS50943">
    <property type="entry name" value="HTH_CROC1"/>
    <property type="match status" value="1"/>
</dbReference>
<dbReference type="InterPro" id="IPR001387">
    <property type="entry name" value="Cro/C1-type_HTH"/>
</dbReference>
<accession>A0AAP9RD37</accession>
<dbReference type="AlphaFoldDB" id="A0AAP9RD37"/>
<evidence type="ECO:0000259" key="1">
    <source>
        <dbReference type="PROSITE" id="PS50943"/>
    </source>
</evidence>
<dbReference type="RefSeq" id="WP_035761550.1">
    <property type="nucleotide sequence ID" value="NZ_AP019716.1"/>
</dbReference>
<dbReference type="SUPFAM" id="SSF47413">
    <property type="entry name" value="lambda repressor-like DNA-binding domains"/>
    <property type="match status" value="1"/>
</dbReference>
<reference evidence="2 3" key="1">
    <citation type="submission" date="2019-05" db="EMBL/GenBank/DDBJ databases">
        <authorList>
            <person name="Schori C."/>
            <person name="Ahrens C."/>
        </authorList>
    </citation>
    <scope>NUCLEOTIDE SEQUENCE [LARGE SCALE GENOMIC DNA]</scope>
    <source>
        <strain evidence="2 3">DSM 10702</strain>
    </source>
</reference>
<dbReference type="Gene3D" id="1.10.260.40">
    <property type="entry name" value="lambda repressor-like DNA-binding domains"/>
    <property type="match status" value="1"/>
</dbReference>
<organism evidence="2 3">
    <name type="scientific">Clostridium butyricum</name>
    <dbReference type="NCBI Taxonomy" id="1492"/>
    <lineage>
        <taxon>Bacteria</taxon>
        <taxon>Bacillati</taxon>
        <taxon>Bacillota</taxon>
        <taxon>Clostridia</taxon>
        <taxon>Eubacteriales</taxon>
        <taxon>Clostridiaceae</taxon>
        <taxon>Clostridium</taxon>
    </lineage>
</organism>
<gene>
    <name evidence="2" type="ORF">FF104_06060</name>
</gene>
<feature type="domain" description="HTH cro/C1-type" evidence="1">
    <location>
        <begin position="14"/>
        <end position="68"/>
    </location>
</feature>
<proteinExistence type="predicted"/>
<dbReference type="CDD" id="cd00093">
    <property type="entry name" value="HTH_XRE"/>
    <property type="match status" value="1"/>
</dbReference>
<protein>
    <submittedName>
        <fullName evidence="2">Helix-turn-helix transcriptional regulator</fullName>
    </submittedName>
</protein>
<sequence length="74" mass="8697">MADLIKNLTWNKKMEVLRTIKGWSQDEAAEKCFTGQRAYWGWEIGKTYPRKNSRRAIAQAFGVKEEEIFGEEQK</sequence>
<dbReference type="SMART" id="SM00530">
    <property type="entry name" value="HTH_XRE"/>
    <property type="match status" value="1"/>
</dbReference>